<keyword evidence="10" id="KW-1185">Reference proteome</keyword>
<dbReference type="Pfam" id="PF01182">
    <property type="entry name" value="Glucosamine_iso"/>
    <property type="match status" value="1"/>
</dbReference>
<dbReference type="EMBL" id="MCRM02000002">
    <property type="protein sequence ID" value="PNV76510.1"/>
    <property type="molecule type" value="Genomic_DNA"/>
</dbReference>
<comment type="function">
    <text evidence="2 7">Hydrolysis of 6-phosphogluconolactone to 6-phosphogluconate.</text>
</comment>
<dbReference type="InterPro" id="IPR039104">
    <property type="entry name" value="6PGL"/>
</dbReference>
<comment type="similarity">
    <text evidence="4 7">Belongs to the glucosamine/galactosamine-6-phosphate isomerase family. 6-phosphogluconolactonase subfamily.</text>
</comment>
<evidence type="ECO:0000256" key="7">
    <source>
        <dbReference type="RuleBase" id="RU365095"/>
    </source>
</evidence>
<evidence type="ECO:0000256" key="4">
    <source>
        <dbReference type="ARBA" id="ARBA00010662"/>
    </source>
</evidence>
<evidence type="ECO:0000313" key="10">
    <source>
        <dbReference type="Proteomes" id="UP000094669"/>
    </source>
</evidence>
<proteinExistence type="inferred from homology"/>
<dbReference type="Proteomes" id="UP000094669">
    <property type="component" value="Unassembled WGS sequence"/>
</dbReference>
<dbReference type="PANTHER" id="PTHR11054:SF0">
    <property type="entry name" value="6-PHOSPHOGLUCONOLACTONASE"/>
    <property type="match status" value="1"/>
</dbReference>
<dbReference type="CDD" id="cd01400">
    <property type="entry name" value="6PGL"/>
    <property type="match status" value="1"/>
</dbReference>
<feature type="domain" description="Glucosamine/galactosamine-6-phosphate isomerase" evidence="8">
    <location>
        <begin position="36"/>
        <end position="232"/>
    </location>
</feature>
<name>A0ABX4YMK1_9LEPT</name>
<dbReference type="InterPro" id="IPR006148">
    <property type="entry name" value="Glc/Gal-6P_isomerase"/>
</dbReference>
<evidence type="ECO:0000259" key="8">
    <source>
        <dbReference type="Pfam" id="PF01182"/>
    </source>
</evidence>
<comment type="caution">
    <text evidence="9">The sequence shown here is derived from an EMBL/GenBank/DDBJ whole genome shotgun (WGS) entry which is preliminary data.</text>
</comment>
<evidence type="ECO:0000313" key="9">
    <source>
        <dbReference type="EMBL" id="PNV76510.1"/>
    </source>
</evidence>
<dbReference type="NCBIfam" id="TIGR01198">
    <property type="entry name" value="pgl"/>
    <property type="match status" value="1"/>
</dbReference>
<dbReference type="InterPro" id="IPR005900">
    <property type="entry name" value="6-phosphogluconolactonase_DevB"/>
</dbReference>
<accession>A0ABX4YMK1</accession>
<dbReference type="InterPro" id="IPR037171">
    <property type="entry name" value="NagB/RpiA_transferase-like"/>
</dbReference>
<dbReference type="Gene3D" id="3.40.50.1360">
    <property type="match status" value="1"/>
</dbReference>
<dbReference type="EC" id="3.1.1.31" evidence="5 7"/>
<dbReference type="SUPFAM" id="SSF100950">
    <property type="entry name" value="NagB/RpiA/CoA transferase-like"/>
    <property type="match status" value="1"/>
</dbReference>
<reference evidence="9" key="1">
    <citation type="submission" date="2018-01" db="EMBL/GenBank/DDBJ databases">
        <title>Genomic characterization of Leptospira inadai serogroup Lyme isolated from captured rat in Brazil and comparative analysis with human reference strain.</title>
        <authorList>
            <person name="Moreno L.Z."/>
            <person name="Loureiro A.P."/>
            <person name="Miraglia F."/>
            <person name="Kremer F.S."/>
            <person name="Eslabao M.R."/>
            <person name="Dellagostin O.A."/>
            <person name="Lilenbaum W."/>
            <person name="Moreno A.M."/>
        </authorList>
    </citation>
    <scope>NUCLEOTIDE SEQUENCE [LARGE SCALE GENOMIC DNA]</scope>
    <source>
        <strain evidence="9">M34/99</strain>
    </source>
</reference>
<evidence type="ECO:0000256" key="5">
    <source>
        <dbReference type="ARBA" id="ARBA00013198"/>
    </source>
</evidence>
<keyword evidence="7" id="KW-0378">Hydrolase</keyword>
<organism evidence="9 10">
    <name type="scientific">Leptospira inadai serovar Lyme</name>
    <dbReference type="NCBI Taxonomy" id="293084"/>
    <lineage>
        <taxon>Bacteria</taxon>
        <taxon>Pseudomonadati</taxon>
        <taxon>Spirochaetota</taxon>
        <taxon>Spirochaetia</taxon>
        <taxon>Leptospirales</taxon>
        <taxon>Leptospiraceae</taxon>
        <taxon>Leptospira</taxon>
    </lineage>
</organism>
<comment type="pathway">
    <text evidence="3 7">Carbohydrate degradation; pentose phosphate pathway; D-ribulose 5-phosphate from D-glucose 6-phosphate (oxidative stage): step 2/3.</text>
</comment>
<sequence>MRGYRQVFCPRIIKVGSDLNSKHFREKGEYLIYSREYIKYLANRTIQSSKEFHIVLAGGETPREIYKYLREIDTDWSKWIFWFGDERCLPIGHSDRNSTMAEESLFNSLPIDETQIKIIPAQIGAVQAAEEYSSALSEISIFDLVLLGIGEDGHTASLFPGNNLGSLPQSPSAIPVLNAPKFPKERVSLSLNRLNRSKEVLFLVSGKEKGKILERISDREDLPFRKVKGSENTKILYWNGE</sequence>
<evidence type="ECO:0000256" key="6">
    <source>
        <dbReference type="ARBA" id="ARBA00020337"/>
    </source>
</evidence>
<evidence type="ECO:0000256" key="3">
    <source>
        <dbReference type="ARBA" id="ARBA00004961"/>
    </source>
</evidence>
<comment type="catalytic activity">
    <reaction evidence="1 7">
        <text>6-phospho-D-glucono-1,5-lactone + H2O = 6-phospho-D-gluconate + H(+)</text>
        <dbReference type="Rhea" id="RHEA:12556"/>
        <dbReference type="ChEBI" id="CHEBI:15377"/>
        <dbReference type="ChEBI" id="CHEBI:15378"/>
        <dbReference type="ChEBI" id="CHEBI:57955"/>
        <dbReference type="ChEBI" id="CHEBI:58759"/>
        <dbReference type="EC" id="3.1.1.31"/>
    </reaction>
</comment>
<evidence type="ECO:0000256" key="2">
    <source>
        <dbReference type="ARBA" id="ARBA00002681"/>
    </source>
</evidence>
<gene>
    <name evidence="7 9" type="primary">pgl</name>
    <name evidence="9" type="ORF">BES34_002660</name>
</gene>
<protein>
    <recommendedName>
        <fullName evidence="6 7">6-phosphogluconolactonase</fullName>
        <shortName evidence="7">6PGL</shortName>
        <ecNumber evidence="5 7">3.1.1.31</ecNumber>
    </recommendedName>
</protein>
<dbReference type="PANTHER" id="PTHR11054">
    <property type="entry name" value="6-PHOSPHOGLUCONOLACTONASE"/>
    <property type="match status" value="1"/>
</dbReference>
<evidence type="ECO:0000256" key="1">
    <source>
        <dbReference type="ARBA" id="ARBA00000832"/>
    </source>
</evidence>